<protein>
    <submittedName>
        <fullName evidence="2">Uncharacterized protein</fullName>
    </submittedName>
</protein>
<evidence type="ECO:0000313" key="2">
    <source>
        <dbReference type="EMBL" id="KKL70776.1"/>
    </source>
</evidence>
<sequence length="132" mass="15021">MNTIFYHNAKSWADQSQIDLDNNKYLSSWVKTIPARLYYLIDAITNFAIAGFNIFRCGYEMIRMVYTWGKEDRNFLSIAGDLQSSLNHIVSDIAGMVLIKLGKDLRDKENFLIVGTAVCIVIPLSIAFFNSL</sequence>
<keyword evidence="1" id="KW-0812">Transmembrane</keyword>
<organism evidence="2">
    <name type="scientific">marine sediment metagenome</name>
    <dbReference type="NCBI Taxonomy" id="412755"/>
    <lineage>
        <taxon>unclassified sequences</taxon>
        <taxon>metagenomes</taxon>
        <taxon>ecological metagenomes</taxon>
    </lineage>
</organism>
<feature type="transmembrane region" description="Helical" evidence="1">
    <location>
        <begin position="110"/>
        <end position="129"/>
    </location>
</feature>
<dbReference type="AlphaFoldDB" id="A0A0F9EX14"/>
<evidence type="ECO:0000256" key="1">
    <source>
        <dbReference type="SAM" id="Phobius"/>
    </source>
</evidence>
<proteinExistence type="predicted"/>
<reference evidence="2" key="1">
    <citation type="journal article" date="2015" name="Nature">
        <title>Complex archaea that bridge the gap between prokaryotes and eukaryotes.</title>
        <authorList>
            <person name="Spang A."/>
            <person name="Saw J.H."/>
            <person name="Jorgensen S.L."/>
            <person name="Zaremba-Niedzwiedzka K."/>
            <person name="Martijn J."/>
            <person name="Lind A.E."/>
            <person name="van Eijk R."/>
            <person name="Schleper C."/>
            <person name="Guy L."/>
            <person name="Ettema T.J."/>
        </authorList>
    </citation>
    <scope>NUCLEOTIDE SEQUENCE</scope>
</reference>
<keyword evidence="1" id="KW-1133">Transmembrane helix</keyword>
<feature type="transmembrane region" description="Helical" evidence="1">
    <location>
        <begin position="37"/>
        <end position="55"/>
    </location>
</feature>
<name>A0A0F9EX14_9ZZZZ</name>
<accession>A0A0F9EX14</accession>
<keyword evidence="1" id="KW-0472">Membrane</keyword>
<comment type="caution">
    <text evidence="2">The sequence shown here is derived from an EMBL/GenBank/DDBJ whole genome shotgun (WGS) entry which is preliminary data.</text>
</comment>
<dbReference type="EMBL" id="LAZR01025797">
    <property type="protein sequence ID" value="KKL70776.1"/>
    <property type="molecule type" value="Genomic_DNA"/>
</dbReference>
<gene>
    <name evidence="2" type="ORF">LCGC14_2101550</name>
</gene>